<protein>
    <recommendedName>
        <fullName evidence="3">SRCR domain-containing protein</fullName>
    </recommendedName>
</protein>
<organism evidence="4 5">
    <name type="scientific">Potamilus streckersoni</name>
    <dbReference type="NCBI Taxonomy" id="2493646"/>
    <lineage>
        <taxon>Eukaryota</taxon>
        <taxon>Metazoa</taxon>
        <taxon>Spiralia</taxon>
        <taxon>Lophotrochozoa</taxon>
        <taxon>Mollusca</taxon>
        <taxon>Bivalvia</taxon>
        <taxon>Autobranchia</taxon>
        <taxon>Heteroconchia</taxon>
        <taxon>Palaeoheterodonta</taxon>
        <taxon>Unionida</taxon>
        <taxon>Unionoidea</taxon>
        <taxon>Unionidae</taxon>
        <taxon>Ambleminae</taxon>
        <taxon>Lampsilini</taxon>
        <taxon>Potamilus</taxon>
    </lineage>
</organism>
<reference evidence="4" key="1">
    <citation type="journal article" date="2021" name="Genome Biol. Evol.">
        <title>A High-Quality Reference Genome for a Parasitic Bivalve with Doubly Uniparental Inheritance (Bivalvia: Unionida).</title>
        <authorList>
            <person name="Smith C.H."/>
        </authorList>
    </citation>
    <scope>NUCLEOTIDE SEQUENCE</scope>
    <source>
        <strain evidence="4">CHS0354</strain>
    </source>
</reference>
<keyword evidence="1 2" id="KW-1015">Disulfide bond</keyword>
<dbReference type="PANTHER" id="PTHR48071">
    <property type="entry name" value="SRCR DOMAIN-CONTAINING PROTEIN"/>
    <property type="match status" value="1"/>
</dbReference>
<dbReference type="Gene3D" id="3.10.250.10">
    <property type="entry name" value="SRCR-like domain"/>
    <property type="match status" value="1"/>
</dbReference>
<reference evidence="4" key="3">
    <citation type="submission" date="2023-05" db="EMBL/GenBank/DDBJ databases">
        <authorList>
            <person name="Smith C.H."/>
        </authorList>
    </citation>
    <scope>NUCLEOTIDE SEQUENCE</scope>
    <source>
        <strain evidence="4">CHS0354</strain>
        <tissue evidence="4">Mantle</tissue>
    </source>
</reference>
<feature type="disulfide bond" evidence="2">
    <location>
        <begin position="39"/>
        <end position="49"/>
    </location>
</feature>
<evidence type="ECO:0000259" key="3">
    <source>
        <dbReference type="PROSITE" id="PS50287"/>
    </source>
</evidence>
<feature type="domain" description="SRCR" evidence="3">
    <location>
        <begin position="31"/>
        <end position="71"/>
    </location>
</feature>
<dbReference type="GO" id="GO:0016020">
    <property type="term" value="C:membrane"/>
    <property type="evidence" value="ECO:0007669"/>
    <property type="project" value="InterPro"/>
</dbReference>
<evidence type="ECO:0000256" key="1">
    <source>
        <dbReference type="ARBA" id="ARBA00023157"/>
    </source>
</evidence>
<evidence type="ECO:0000313" key="5">
    <source>
        <dbReference type="Proteomes" id="UP001195483"/>
    </source>
</evidence>
<dbReference type="Proteomes" id="UP001195483">
    <property type="component" value="Unassembled WGS sequence"/>
</dbReference>
<keyword evidence="5" id="KW-1185">Reference proteome</keyword>
<dbReference type="EMBL" id="JAEAOA010000298">
    <property type="protein sequence ID" value="KAK3602537.1"/>
    <property type="molecule type" value="Genomic_DNA"/>
</dbReference>
<evidence type="ECO:0000256" key="2">
    <source>
        <dbReference type="PROSITE-ProRule" id="PRU00196"/>
    </source>
</evidence>
<dbReference type="PANTHER" id="PTHR48071:SF18">
    <property type="entry name" value="DELETED IN MALIGNANT BRAIN TUMORS 1 PROTEIN-RELATED"/>
    <property type="match status" value="1"/>
</dbReference>
<dbReference type="InterPro" id="IPR036772">
    <property type="entry name" value="SRCR-like_dom_sf"/>
</dbReference>
<dbReference type="InterPro" id="IPR001190">
    <property type="entry name" value="SRCR"/>
</dbReference>
<gene>
    <name evidence="4" type="ORF">CHS0354_003789</name>
</gene>
<name>A0AAE0W6T4_9BIVA</name>
<accession>A0AAE0W6T4</accession>
<evidence type="ECO:0000313" key="4">
    <source>
        <dbReference type="EMBL" id="KAK3602537.1"/>
    </source>
</evidence>
<reference evidence="4" key="2">
    <citation type="journal article" date="2021" name="Genome Biol. Evol.">
        <title>Developing a high-quality reference genome for a parasitic bivalve with doubly uniparental inheritance (Bivalvia: Unionida).</title>
        <authorList>
            <person name="Smith C.H."/>
        </authorList>
    </citation>
    <scope>NUCLEOTIDE SEQUENCE</scope>
    <source>
        <strain evidence="4">CHS0354</strain>
        <tissue evidence="4">Mantle</tissue>
    </source>
</reference>
<sequence>MKKNHIDPTKSHLQRTGSVIDSAAVPDGVDPIWLDDVSCVGTESTLFDCNYAAHTIGYHNCEHREDVGVQC</sequence>
<comment type="caution">
    <text evidence="4">The sequence shown here is derived from an EMBL/GenBank/DDBJ whole genome shotgun (WGS) entry which is preliminary data.</text>
</comment>
<proteinExistence type="predicted"/>
<comment type="caution">
    <text evidence="2">Lacks conserved residue(s) required for the propagation of feature annotation.</text>
</comment>
<dbReference type="AlphaFoldDB" id="A0AAE0W6T4"/>
<dbReference type="Pfam" id="PF00530">
    <property type="entry name" value="SRCR"/>
    <property type="match status" value="1"/>
</dbReference>
<dbReference type="SUPFAM" id="SSF56487">
    <property type="entry name" value="SRCR-like"/>
    <property type="match status" value="1"/>
</dbReference>
<dbReference type="PROSITE" id="PS50287">
    <property type="entry name" value="SRCR_2"/>
    <property type="match status" value="1"/>
</dbReference>